<evidence type="ECO:0000313" key="1">
    <source>
        <dbReference type="EMBL" id="SDE05969.1"/>
    </source>
</evidence>
<evidence type="ECO:0000313" key="2">
    <source>
        <dbReference type="Proteomes" id="UP000199072"/>
    </source>
</evidence>
<dbReference type="EMBL" id="FNAI01000003">
    <property type="protein sequence ID" value="SDE05969.1"/>
    <property type="molecule type" value="Genomic_DNA"/>
</dbReference>
<proteinExistence type="predicted"/>
<organism evidence="1 2">
    <name type="scientific">Mucilaginibacter pineti</name>
    <dbReference type="NCBI Taxonomy" id="1391627"/>
    <lineage>
        <taxon>Bacteria</taxon>
        <taxon>Pseudomonadati</taxon>
        <taxon>Bacteroidota</taxon>
        <taxon>Sphingobacteriia</taxon>
        <taxon>Sphingobacteriales</taxon>
        <taxon>Sphingobacteriaceae</taxon>
        <taxon>Mucilaginibacter</taxon>
    </lineage>
</organism>
<sequence>MQPLFVNLSGYLQLILIPDNEFDCHGRVLDDLSYSIYLDTTCTINTLMEKEIQRNLGAAPDPDYLGRIVMSAPHVFYYYASYCERSFNIYEIEEIAERIIQFNLYKAWAHR</sequence>
<gene>
    <name evidence="1" type="ORF">SAMN05216464_103493</name>
</gene>
<dbReference type="AlphaFoldDB" id="A0A1G6ZTU1"/>
<keyword evidence="2" id="KW-1185">Reference proteome</keyword>
<dbReference type="RefSeq" id="WP_091148711.1">
    <property type="nucleotide sequence ID" value="NZ_FNAI01000003.1"/>
</dbReference>
<dbReference type="Proteomes" id="UP000199072">
    <property type="component" value="Unassembled WGS sequence"/>
</dbReference>
<protein>
    <submittedName>
        <fullName evidence="1">Uncharacterized protein</fullName>
    </submittedName>
</protein>
<reference evidence="1 2" key="1">
    <citation type="submission" date="2016-10" db="EMBL/GenBank/DDBJ databases">
        <authorList>
            <person name="de Groot N.N."/>
        </authorList>
    </citation>
    <scope>NUCLEOTIDE SEQUENCE [LARGE SCALE GENOMIC DNA]</scope>
    <source>
        <strain evidence="1 2">47C3B</strain>
    </source>
</reference>
<name>A0A1G6ZTU1_9SPHI</name>
<dbReference type="STRING" id="1391627.SAMN05216464_103493"/>
<accession>A0A1G6ZTU1</accession>